<dbReference type="RefSeq" id="WP_013205157.1">
    <property type="nucleotide sequence ID" value="NZ_CP026092.2"/>
</dbReference>
<dbReference type="GO" id="GO:0003723">
    <property type="term" value="F:RNA binding"/>
    <property type="evidence" value="ECO:0007669"/>
    <property type="project" value="UniProtKB-UniRule"/>
</dbReference>
<evidence type="ECO:0000256" key="4">
    <source>
        <dbReference type="SAM" id="MobiDB-lite"/>
    </source>
</evidence>
<dbReference type="AlphaFoldDB" id="A0AAW5ZKM9"/>
<protein>
    <submittedName>
        <fullName evidence="6">Class I SAM-dependent RNA methyltransferase</fullName>
    </submittedName>
</protein>
<dbReference type="SMART" id="SM00981">
    <property type="entry name" value="THUMP"/>
    <property type="match status" value="1"/>
</dbReference>
<dbReference type="GO" id="GO:0070043">
    <property type="term" value="F:rRNA (guanine-N7-)-methyltransferase activity"/>
    <property type="evidence" value="ECO:0007669"/>
    <property type="project" value="TreeGrafter"/>
</dbReference>
<dbReference type="EMBL" id="JAIVFG010000006">
    <property type="protein sequence ID" value="MDB0570162.1"/>
    <property type="molecule type" value="Genomic_DNA"/>
</dbReference>
<dbReference type="CDD" id="cd11715">
    <property type="entry name" value="THUMP_AdoMetMT"/>
    <property type="match status" value="1"/>
</dbReference>
<proteinExistence type="predicted"/>
<sequence length="473" mass="52037">MSIAYFAPCPRGLESALADELAEIAIRPEVDELAAFEVGRAVPGGVHFFGTQGAAYAVNLHSRIASRVLMRLASRGYRSEDDIYALAAAQRWEDYFTPDEMIRVDVTAHKSPLQSLKFVGLRVKDGVCDRFRQRTGARPSVDTVSPDVRIYAYLTETDCTIYLDTTGEPLFKRGWREEKGEAPLKENLAAGILRLTGWTGAHGMPFYDPMCGSGTFLVEAAQRALGIAPGGKRAFACEWMLGHDAKCFKRLREAAADAASAAMRHRPPVVAGADISTDMLAYAAANWQRAGLPGEPMLKQVDARFGKSPFDVPGVLLMNPPYGERIAVRGAQGSRRRRPEEGEGEGEDDGTVFERASRAMGAPRDDTRRPMRELRQPEPPPPVDPVEEAAANEFAQAFAGTLKREFAGWQAFVFTGDLSMPRRMRLKESQRTPLYNGNIECRLFRFEMVKGGMRERPARESAPSPESGSADAS</sequence>
<dbReference type="PANTHER" id="PTHR47313:SF1">
    <property type="entry name" value="RIBOSOMAL RNA LARGE SUBUNIT METHYLTRANSFERASE K_L"/>
    <property type="match status" value="1"/>
</dbReference>
<evidence type="ECO:0000256" key="1">
    <source>
        <dbReference type="ARBA" id="ARBA00022603"/>
    </source>
</evidence>
<dbReference type="SUPFAM" id="SSF53335">
    <property type="entry name" value="S-adenosyl-L-methionine-dependent methyltransferases"/>
    <property type="match status" value="1"/>
</dbReference>
<feature type="region of interest" description="Disordered" evidence="4">
    <location>
        <begin position="327"/>
        <end position="384"/>
    </location>
</feature>
<evidence type="ECO:0000313" key="7">
    <source>
        <dbReference type="Proteomes" id="UP001144050"/>
    </source>
</evidence>
<dbReference type="PROSITE" id="PS51165">
    <property type="entry name" value="THUMP"/>
    <property type="match status" value="1"/>
</dbReference>
<evidence type="ECO:0000256" key="3">
    <source>
        <dbReference type="PROSITE-ProRule" id="PRU00529"/>
    </source>
</evidence>
<gene>
    <name evidence="6" type="ORF">LBW59_05145</name>
</gene>
<dbReference type="Pfam" id="PF01170">
    <property type="entry name" value="UPF0020"/>
    <property type="match status" value="1"/>
</dbReference>
<dbReference type="Pfam" id="PF22020">
    <property type="entry name" value="RlmL_1st"/>
    <property type="match status" value="1"/>
</dbReference>
<comment type="caution">
    <text evidence="6">The sequence shown here is derived from an EMBL/GenBank/DDBJ whole genome shotgun (WGS) entry which is preliminary data.</text>
</comment>
<dbReference type="GO" id="GO:0008990">
    <property type="term" value="F:rRNA (guanine-N2-)-methyltransferase activity"/>
    <property type="evidence" value="ECO:0007669"/>
    <property type="project" value="TreeGrafter"/>
</dbReference>
<dbReference type="PANTHER" id="PTHR47313">
    <property type="entry name" value="RIBOSOMAL RNA LARGE SUBUNIT METHYLTRANSFERASE K/L"/>
    <property type="match status" value="1"/>
</dbReference>
<evidence type="ECO:0000313" key="6">
    <source>
        <dbReference type="EMBL" id="MDB0570162.1"/>
    </source>
</evidence>
<dbReference type="Gene3D" id="3.30.2130.30">
    <property type="match status" value="1"/>
</dbReference>
<name>A0AAW5ZKM9_RALSL</name>
<dbReference type="Proteomes" id="UP001144050">
    <property type="component" value="Unassembled WGS sequence"/>
</dbReference>
<feature type="compositionally biased region" description="Polar residues" evidence="4">
    <location>
        <begin position="464"/>
        <end position="473"/>
    </location>
</feature>
<feature type="compositionally biased region" description="Basic and acidic residues" evidence="4">
    <location>
        <begin position="363"/>
        <end position="376"/>
    </location>
</feature>
<evidence type="ECO:0000256" key="2">
    <source>
        <dbReference type="ARBA" id="ARBA00022679"/>
    </source>
</evidence>
<feature type="compositionally biased region" description="Acidic residues" evidence="4">
    <location>
        <begin position="342"/>
        <end position="351"/>
    </location>
</feature>
<evidence type="ECO:0000259" key="5">
    <source>
        <dbReference type="PROSITE" id="PS51165"/>
    </source>
</evidence>
<dbReference type="Gene3D" id="3.40.50.150">
    <property type="entry name" value="Vaccinia Virus protein VP39"/>
    <property type="match status" value="1"/>
</dbReference>
<keyword evidence="1 6" id="KW-0489">Methyltransferase</keyword>
<dbReference type="InterPro" id="IPR004114">
    <property type="entry name" value="THUMP_dom"/>
</dbReference>
<feature type="region of interest" description="Disordered" evidence="4">
    <location>
        <begin position="453"/>
        <end position="473"/>
    </location>
</feature>
<dbReference type="InterPro" id="IPR029063">
    <property type="entry name" value="SAM-dependent_MTases_sf"/>
</dbReference>
<keyword evidence="2" id="KW-0808">Transferase</keyword>
<dbReference type="InterPro" id="IPR054170">
    <property type="entry name" value="RlmL_1st"/>
</dbReference>
<accession>A0AAW5ZKM9</accession>
<feature type="domain" description="THUMP" evidence="5">
    <location>
        <begin position="54"/>
        <end position="165"/>
    </location>
</feature>
<dbReference type="Pfam" id="PF02926">
    <property type="entry name" value="THUMP"/>
    <property type="match status" value="1"/>
</dbReference>
<dbReference type="InterPro" id="IPR000241">
    <property type="entry name" value="RlmKL-like_Mtase"/>
</dbReference>
<organism evidence="6 7">
    <name type="scientific">Ralstonia solanacearum</name>
    <name type="common">Pseudomonas solanacearum</name>
    <dbReference type="NCBI Taxonomy" id="305"/>
    <lineage>
        <taxon>Bacteria</taxon>
        <taxon>Pseudomonadati</taxon>
        <taxon>Pseudomonadota</taxon>
        <taxon>Betaproteobacteria</taxon>
        <taxon>Burkholderiales</taxon>
        <taxon>Burkholderiaceae</taxon>
        <taxon>Ralstonia</taxon>
        <taxon>Ralstonia solanacearum species complex</taxon>
    </lineage>
</organism>
<reference evidence="6" key="1">
    <citation type="submission" date="2021-09" db="EMBL/GenBank/DDBJ databases">
        <title>Genomic analysis of Ralstonia spp.</title>
        <authorList>
            <person name="Aburjaile F."/>
            <person name="Ariute J.C."/>
            <person name="Pais A.K.L."/>
            <person name="Albuquerque G.M.R."/>
            <person name="Silva A.M.F."/>
            <person name="Brenig B."/>
            <person name="Azevedo V."/>
            <person name="Matiuzzi M."/>
            <person name="Ramos R."/>
            <person name="Goes-Neto A."/>
            <person name="Soares S."/>
            <person name="Iseppon A.M.B."/>
            <person name="Souza E."/>
            <person name="Gama M."/>
        </authorList>
    </citation>
    <scope>NUCLEOTIDE SEQUENCE</scope>
    <source>
        <strain evidence="6">CCRMRs91</strain>
    </source>
</reference>
<keyword evidence="3" id="KW-0694">RNA-binding</keyword>